<accession>A0A7K0CUX3</accession>
<evidence type="ECO:0000256" key="1">
    <source>
        <dbReference type="ARBA" id="ARBA00001974"/>
    </source>
</evidence>
<dbReference type="OrthoDB" id="8670884at2"/>
<dbReference type="PRINTS" id="PR00420">
    <property type="entry name" value="RNGMNOXGNASE"/>
</dbReference>
<dbReference type="InterPro" id="IPR036188">
    <property type="entry name" value="FAD/NAD-bd_sf"/>
</dbReference>
<dbReference type="Gene3D" id="3.50.50.60">
    <property type="entry name" value="FAD/NAD(P)-binding domain"/>
    <property type="match status" value="2"/>
</dbReference>
<dbReference type="AlphaFoldDB" id="A0A7K0CUX3"/>
<gene>
    <name evidence="5" type="primary">otcC_1</name>
    <name evidence="5" type="ORF">NRB20_03280</name>
</gene>
<dbReference type="Pfam" id="PF21274">
    <property type="entry name" value="Rng_hyd_C"/>
    <property type="match status" value="1"/>
</dbReference>
<dbReference type="InterPro" id="IPR002938">
    <property type="entry name" value="FAD-bd"/>
</dbReference>
<evidence type="ECO:0000313" key="6">
    <source>
        <dbReference type="Proteomes" id="UP000438448"/>
    </source>
</evidence>
<dbReference type="RefSeq" id="WP_153407361.1">
    <property type="nucleotide sequence ID" value="NZ_WEGK01000001.1"/>
</dbReference>
<keyword evidence="2" id="KW-0285">Flavoprotein</keyword>
<dbReference type="Gene3D" id="3.40.30.120">
    <property type="match status" value="1"/>
</dbReference>
<dbReference type="PANTHER" id="PTHR43004:SF19">
    <property type="entry name" value="BINDING MONOOXYGENASE, PUTATIVE (JCVI)-RELATED"/>
    <property type="match status" value="1"/>
</dbReference>
<reference evidence="5 6" key="1">
    <citation type="submission" date="2019-10" db="EMBL/GenBank/DDBJ databases">
        <title>Nocardia macrotermitis sp. nov. and Nocardia aurantia sp. nov., isolated from the gut of fungus growing-termite Macrotermes natalensis.</title>
        <authorList>
            <person name="Benndorf R."/>
            <person name="Schwitalla J."/>
            <person name="Martin K."/>
            <person name="De Beer W."/>
            <person name="Kaster A.-K."/>
            <person name="Vollmers J."/>
            <person name="Poulsen M."/>
            <person name="Beemelmanns C."/>
        </authorList>
    </citation>
    <scope>NUCLEOTIDE SEQUENCE [LARGE SCALE GENOMIC DNA]</scope>
    <source>
        <strain evidence="5 6">RB20</strain>
    </source>
</reference>
<evidence type="ECO:0000256" key="3">
    <source>
        <dbReference type="ARBA" id="ARBA00022827"/>
    </source>
</evidence>
<proteinExistence type="predicted"/>
<sequence>MSETATDVIVSGAGPNGLMLACELALAGVRPIVLDPLAGPSPEPKANGLVGQVVRMMDIRGLFSPNEFEIFDSSRAEHPEPLPHYIFSGIPLELAALQHNPMYGWSIPQPRLIELLTARAEELGVRIRWGNRLIDFRADDEQVVATVQGPEGPYELTADYLVGADGGKSLVRKQLGIAFRGTSSEDRIARFAHARVPEELRTEDGGIDIPGAGRFTFGHNRVERGMFIYAEMTPGRPLIGATEHGCDPVPDDEPVTFDEVRRSIERVLGVPVPIEPPTGPGPHALRRLVGQNTLLAEHYRRGRVLLVGDSAHVHSSMGGPGLNLGLQDTINLGWKLGSVVRGDAPEDLLDTYESERHPVAERVMMHSLSQTALIAPGPEVTALRELFGELMELPEVANHLANLLAGSDVRYDIGDDHPLAGRLVPDLTVTTEDGSVRVDELLRTARPILLDLSGGAAPHAREWADRVDIVDATADHAPAAAMLIRPDGYIAWATQDSDADGLRAALARWFGPARALAEVAD</sequence>
<dbReference type="Pfam" id="PF01494">
    <property type="entry name" value="FAD_binding_3"/>
    <property type="match status" value="1"/>
</dbReference>
<name>A0A7K0CUX3_9NOCA</name>
<evidence type="ECO:0000259" key="4">
    <source>
        <dbReference type="Pfam" id="PF01494"/>
    </source>
</evidence>
<protein>
    <submittedName>
        <fullName evidence="5">Anhydrotetracycline monooxygenase</fullName>
        <ecNumber evidence="5">1.14.13.38</ecNumber>
    </submittedName>
</protein>
<keyword evidence="3" id="KW-0274">FAD</keyword>
<keyword evidence="5" id="KW-0503">Monooxygenase</keyword>
<dbReference type="InterPro" id="IPR050641">
    <property type="entry name" value="RIFMO-like"/>
</dbReference>
<evidence type="ECO:0000313" key="5">
    <source>
        <dbReference type="EMBL" id="MQY17265.1"/>
    </source>
</evidence>
<comment type="caution">
    <text evidence="5">The sequence shown here is derived from an EMBL/GenBank/DDBJ whole genome shotgun (WGS) entry which is preliminary data.</text>
</comment>
<dbReference type="PANTHER" id="PTHR43004">
    <property type="entry name" value="TRK SYSTEM POTASSIUM UPTAKE PROTEIN"/>
    <property type="match status" value="1"/>
</dbReference>
<feature type="domain" description="FAD-binding" evidence="4">
    <location>
        <begin position="6"/>
        <end position="366"/>
    </location>
</feature>
<dbReference type="EC" id="1.14.13.38" evidence="5"/>
<dbReference type="Proteomes" id="UP000438448">
    <property type="component" value="Unassembled WGS sequence"/>
</dbReference>
<organism evidence="5 6">
    <name type="scientific">Nocardia macrotermitis</name>
    <dbReference type="NCBI Taxonomy" id="2585198"/>
    <lineage>
        <taxon>Bacteria</taxon>
        <taxon>Bacillati</taxon>
        <taxon>Actinomycetota</taxon>
        <taxon>Actinomycetes</taxon>
        <taxon>Mycobacteriales</taxon>
        <taxon>Nocardiaceae</taxon>
        <taxon>Nocardia</taxon>
    </lineage>
</organism>
<evidence type="ECO:0000256" key="2">
    <source>
        <dbReference type="ARBA" id="ARBA00022630"/>
    </source>
</evidence>
<dbReference type="GO" id="GO:0071949">
    <property type="term" value="F:FAD binding"/>
    <property type="evidence" value="ECO:0007669"/>
    <property type="project" value="InterPro"/>
</dbReference>
<keyword evidence="6" id="KW-1185">Reference proteome</keyword>
<dbReference type="EMBL" id="WEGK01000001">
    <property type="protein sequence ID" value="MQY17265.1"/>
    <property type="molecule type" value="Genomic_DNA"/>
</dbReference>
<keyword evidence="5" id="KW-0560">Oxidoreductase</keyword>
<dbReference type="GO" id="GO:0047670">
    <property type="term" value="F:anhydrotetracycline monooxygenase activity"/>
    <property type="evidence" value="ECO:0007669"/>
    <property type="project" value="UniProtKB-EC"/>
</dbReference>
<comment type="cofactor">
    <cofactor evidence="1">
        <name>FAD</name>
        <dbReference type="ChEBI" id="CHEBI:57692"/>
    </cofactor>
</comment>
<dbReference type="SUPFAM" id="SSF51905">
    <property type="entry name" value="FAD/NAD(P)-binding domain"/>
    <property type="match status" value="1"/>
</dbReference>